<comment type="caution">
    <text evidence="2">The sequence shown here is derived from an EMBL/GenBank/DDBJ whole genome shotgun (WGS) entry which is preliminary data.</text>
</comment>
<dbReference type="Gene3D" id="1.25.10.10">
    <property type="entry name" value="Leucine-rich Repeat Variant"/>
    <property type="match status" value="1"/>
</dbReference>
<feature type="region of interest" description="Disordered" evidence="1">
    <location>
        <begin position="175"/>
        <end position="273"/>
    </location>
</feature>
<feature type="compositionally biased region" description="Basic and acidic residues" evidence="1">
    <location>
        <begin position="175"/>
        <end position="259"/>
    </location>
</feature>
<dbReference type="InterPro" id="IPR016024">
    <property type="entry name" value="ARM-type_fold"/>
</dbReference>
<name>A0A5J4TAQ2_9EUKA</name>
<dbReference type="AlphaFoldDB" id="A0A5J4TAQ2"/>
<organism evidence="2 3">
    <name type="scientific">Streblomastix strix</name>
    <dbReference type="NCBI Taxonomy" id="222440"/>
    <lineage>
        <taxon>Eukaryota</taxon>
        <taxon>Metamonada</taxon>
        <taxon>Preaxostyla</taxon>
        <taxon>Oxymonadida</taxon>
        <taxon>Streblomastigidae</taxon>
        <taxon>Streblomastix</taxon>
    </lineage>
</organism>
<dbReference type="SUPFAM" id="SSF48371">
    <property type="entry name" value="ARM repeat"/>
    <property type="match status" value="1"/>
</dbReference>
<reference evidence="2 3" key="1">
    <citation type="submission" date="2019-03" db="EMBL/GenBank/DDBJ databases">
        <title>Single cell metagenomics reveals metabolic interactions within the superorganism composed of flagellate Streblomastix strix and complex community of Bacteroidetes bacteria on its surface.</title>
        <authorList>
            <person name="Treitli S.C."/>
            <person name="Kolisko M."/>
            <person name="Husnik F."/>
            <person name="Keeling P."/>
            <person name="Hampl V."/>
        </authorList>
    </citation>
    <scope>NUCLEOTIDE SEQUENCE [LARGE SCALE GENOMIC DNA]</scope>
    <source>
        <strain evidence="2">ST1C</strain>
    </source>
</reference>
<evidence type="ECO:0000256" key="1">
    <source>
        <dbReference type="SAM" id="MobiDB-lite"/>
    </source>
</evidence>
<evidence type="ECO:0000313" key="2">
    <source>
        <dbReference type="EMBL" id="KAA6355269.1"/>
    </source>
</evidence>
<feature type="non-terminal residue" evidence="2">
    <location>
        <position position="1"/>
    </location>
</feature>
<gene>
    <name evidence="2" type="ORF">EZS28_049204</name>
</gene>
<dbReference type="Proteomes" id="UP000324800">
    <property type="component" value="Unassembled WGS sequence"/>
</dbReference>
<sequence>ALSTTIVHLIGVRGIIEDKAILAEAATEPLIRMIHQSDEKISKCGSKLLGDLIEENEIIRHSLLSTGFAQIVLHTLSPGTQPQQQSSSSSQTDTSIPIHVKNGILDVLLKLVTTAEGLEPLSVLIPILEEMKTNGEQELKNKAKKILSLFAGEGIKASSSSLSSKQNDIKIHELEDSNKQMEEQIKQKNEQLSHKDEELRRERDENERINQELLKERQEKEKEKKKANDAEARIQNIEQEKNKLKQENTKFKENKKEIKLQSPQDVPFPLSNSRPIFLPFEYLEFPD</sequence>
<dbReference type="InterPro" id="IPR011989">
    <property type="entry name" value="ARM-like"/>
</dbReference>
<protein>
    <submittedName>
        <fullName evidence="2">Uncharacterized protein</fullName>
    </submittedName>
</protein>
<dbReference type="EMBL" id="SNRW01034893">
    <property type="protein sequence ID" value="KAA6355269.1"/>
    <property type="molecule type" value="Genomic_DNA"/>
</dbReference>
<proteinExistence type="predicted"/>
<feature type="non-terminal residue" evidence="2">
    <location>
        <position position="287"/>
    </location>
</feature>
<evidence type="ECO:0000313" key="3">
    <source>
        <dbReference type="Proteomes" id="UP000324800"/>
    </source>
</evidence>
<accession>A0A5J4TAQ2</accession>